<dbReference type="AlphaFoldDB" id="A0A1J1I5C4"/>
<name>A0A1J1I5C4_9DIPT</name>
<dbReference type="Proteomes" id="UP000183832">
    <property type="component" value="Unassembled WGS sequence"/>
</dbReference>
<dbReference type="EMBL" id="CVRI01000037">
    <property type="protein sequence ID" value="CRK93577.1"/>
    <property type="molecule type" value="Genomic_DNA"/>
</dbReference>
<evidence type="ECO:0000313" key="1">
    <source>
        <dbReference type="EMBL" id="CRK93577.1"/>
    </source>
</evidence>
<protein>
    <submittedName>
        <fullName evidence="1">CLUMA_CG007110, isoform A</fullName>
    </submittedName>
</protein>
<reference evidence="1 2" key="1">
    <citation type="submission" date="2015-04" db="EMBL/GenBank/DDBJ databases">
        <authorList>
            <person name="Syromyatnikov M.Y."/>
            <person name="Popov V.N."/>
        </authorList>
    </citation>
    <scope>NUCLEOTIDE SEQUENCE [LARGE SCALE GENOMIC DNA]</scope>
</reference>
<sequence>MEILAQVHLCRSAQVALLESIKDFINGAVAEVLPFFEGADIADFIGTNQEKSDNASGILFILKVVLSNNGIPFSAEDFLPLIDDIIFNTQSTGEQKKIDEITASVDAASEILYSVLESILGQIATETNFSPIYLLNVARQRVDLADYPISCIAEALIQLYQFMINTYRSIENAAIAAKASLEAMP</sequence>
<evidence type="ECO:0000313" key="2">
    <source>
        <dbReference type="Proteomes" id="UP000183832"/>
    </source>
</evidence>
<keyword evidence="2" id="KW-1185">Reference proteome</keyword>
<accession>A0A1J1I5C4</accession>
<organism evidence="1 2">
    <name type="scientific">Clunio marinus</name>
    <dbReference type="NCBI Taxonomy" id="568069"/>
    <lineage>
        <taxon>Eukaryota</taxon>
        <taxon>Metazoa</taxon>
        <taxon>Ecdysozoa</taxon>
        <taxon>Arthropoda</taxon>
        <taxon>Hexapoda</taxon>
        <taxon>Insecta</taxon>
        <taxon>Pterygota</taxon>
        <taxon>Neoptera</taxon>
        <taxon>Endopterygota</taxon>
        <taxon>Diptera</taxon>
        <taxon>Nematocera</taxon>
        <taxon>Chironomoidea</taxon>
        <taxon>Chironomidae</taxon>
        <taxon>Clunio</taxon>
    </lineage>
</organism>
<proteinExistence type="predicted"/>
<gene>
    <name evidence="1" type="ORF">CLUMA_CG007110</name>
</gene>